<gene>
    <name evidence="3" type="ORF">MCOR_17216</name>
</gene>
<dbReference type="InterPro" id="IPR002138">
    <property type="entry name" value="Pept_C14_p10"/>
</dbReference>
<reference evidence="3 4" key="1">
    <citation type="submission" date="2020-06" db="EMBL/GenBank/DDBJ databases">
        <authorList>
            <person name="Li R."/>
            <person name="Bekaert M."/>
        </authorList>
    </citation>
    <scope>NUCLEOTIDE SEQUENCE [LARGE SCALE GENOMIC DNA]</scope>
    <source>
        <strain evidence="4">wild</strain>
    </source>
</reference>
<proteinExistence type="predicted"/>
<evidence type="ECO:0000313" key="4">
    <source>
        <dbReference type="Proteomes" id="UP000507470"/>
    </source>
</evidence>
<dbReference type="GO" id="GO:0006508">
    <property type="term" value="P:proteolysis"/>
    <property type="evidence" value="ECO:0007669"/>
    <property type="project" value="InterPro"/>
</dbReference>
<name>A0A6J8BBU2_MYTCO</name>
<dbReference type="InterPro" id="IPR029030">
    <property type="entry name" value="Caspase-like_dom_sf"/>
</dbReference>
<organism evidence="3 4">
    <name type="scientific">Mytilus coruscus</name>
    <name type="common">Sea mussel</name>
    <dbReference type="NCBI Taxonomy" id="42192"/>
    <lineage>
        <taxon>Eukaryota</taxon>
        <taxon>Metazoa</taxon>
        <taxon>Spiralia</taxon>
        <taxon>Lophotrochozoa</taxon>
        <taxon>Mollusca</taxon>
        <taxon>Bivalvia</taxon>
        <taxon>Autobranchia</taxon>
        <taxon>Pteriomorphia</taxon>
        <taxon>Mytilida</taxon>
        <taxon>Mytiloidea</taxon>
        <taxon>Mytilidae</taxon>
        <taxon>Mytilinae</taxon>
        <taxon>Mytilus</taxon>
    </lineage>
</organism>
<dbReference type="SUPFAM" id="SSF52129">
    <property type="entry name" value="Caspase-like"/>
    <property type="match status" value="1"/>
</dbReference>
<protein>
    <recommendedName>
        <fullName evidence="2">Caspase family p10 domain-containing protein</fullName>
    </recommendedName>
</protein>
<keyword evidence="4" id="KW-1185">Reference proteome</keyword>
<dbReference type="Gene3D" id="3.30.70.1470">
    <property type="entry name" value="Caspase-like"/>
    <property type="match status" value="1"/>
</dbReference>
<feature type="domain" description="Caspase family p10" evidence="2">
    <location>
        <begin position="197"/>
        <end position="243"/>
    </location>
</feature>
<dbReference type="EMBL" id="CACVKT020003049">
    <property type="protein sequence ID" value="CAC5381332.1"/>
    <property type="molecule type" value="Genomic_DNA"/>
</dbReference>
<dbReference type="InterPro" id="IPR011600">
    <property type="entry name" value="Pept_C14_caspase"/>
</dbReference>
<sequence length="318" mass="35784">MDKGLEVGITKEENMKKKKKKGKHMVDGSVQEPDTSEKQDSEDETFDELNDSVDDEEDVVTSDTDDDEDFAGFRAKFQEIDADLSKESHPKQRLVLEKRLRRKKIEELDAKGLMPDEDSVKVSVGSGFSKIDVPANAKTDQQIVSVDKTKPSAYQESSLQLDDKKLVRKNDSKLSTEEVDAKGYKSSGRRVDFVVPMVTVVPCPDDTLIMFASTSGNFAVRSPAAGSWLLNKLYQQLKVYTKDPGSFQNIDFLNILTEVLTCMSLETYSPGEKSHTKYLEGRFSPGCITHCLTEQVFFTKKPSKRKFSFLNCLKDKSE</sequence>
<feature type="compositionally biased region" description="Basic and acidic residues" evidence="1">
    <location>
        <begin position="1"/>
        <end position="15"/>
    </location>
</feature>
<dbReference type="OrthoDB" id="6162091at2759"/>
<dbReference type="Pfam" id="PF00656">
    <property type="entry name" value="Peptidase_C14"/>
    <property type="match status" value="1"/>
</dbReference>
<dbReference type="AlphaFoldDB" id="A0A6J8BBU2"/>
<dbReference type="PROSITE" id="PS50207">
    <property type="entry name" value="CASPASE_P10"/>
    <property type="match status" value="1"/>
</dbReference>
<feature type="region of interest" description="Disordered" evidence="1">
    <location>
        <begin position="1"/>
        <end position="68"/>
    </location>
</feature>
<evidence type="ECO:0000259" key="2">
    <source>
        <dbReference type="PROSITE" id="PS50207"/>
    </source>
</evidence>
<accession>A0A6J8BBU2</accession>
<dbReference type="Proteomes" id="UP000507470">
    <property type="component" value="Unassembled WGS sequence"/>
</dbReference>
<evidence type="ECO:0000313" key="3">
    <source>
        <dbReference type="EMBL" id="CAC5381332.1"/>
    </source>
</evidence>
<feature type="compositionally biased region" description="Acidic residues" evidence="1">
    <location>
        <begin position="40"/>
        <end position="68"/>
    </location>
</feature>
<dbReference type="GO" id="GO:0004197">
    <property type="term" value="F:cysteine-type endopeptidase activity"/>
    <property type="evidence" value="ECO:0007669"/>
    <property type="project" value="InterPro"/>
</dbReference>
<evidence type="ECO:0000256" key="1">
    <source>
        <dbReference type="SAM" id="MobiDB-lite"/>
    </source>
</evidence>